<gene>
    <name evidence="2" type="ORF">CSW57_06705</name>
</gene>
<dbReference type="Proteomes" id="UP000225108">
    <property type="component" value="Unassembled WGS sequence"/>
</dbReference>
<sequence>MTARLVISLLLFLLICSCQVNDRSTRAVSGTTTEPVQSSIGVPVPLPFDKVFPNRWNESNNGTPYEPCVAFSDAELRTFGVDPGEIRDVAEVDGQGTRGCGWLMPNKFGLGQVVTNSNSLAEYRRATDEVEWMPDLHLANEKVGYFTLRYQHSTMCATYVQSFEAGVITQITSAPLPGPPNVDACKLVEDFTRAYIDKIPG</sequence>
<protein>
    <recommendedName>
        <fullName evidence="4">DUF3558 domain-containing protein</fullName>
    </recommendedName>
</protein>
<dbReference type="AlphaFoldDB" id="A0A2G3PSQ1"/>
<reference evidence="2 3" key="1">
    <citation type="submission" date="2017-10" db="EMBL/GenBank/DDBJ databases">
        <title>The draft genome sequence of Williamsia sp. BULT 1.1 isolated from the semi-arid grassland soils from South Africa.</title>
        <authorList>
            <person name="Kabwe M.H."/>
            <person name="Govender N."/>
            <person name="Mutseka Lunga P."/>
            <person name="Vikram S."/>
            <person name="Makhalanyane T.P."/>
        </authorList>
    </citation>
    <scope>NUCLEOTIDE SEQUENCE [LARGE SCALE GENOMIC DNA]</scope>
    <source>
        <strain evidence="2 3">BULT 1.1</strain>
    </source>
</reference>
<dbReference type="EMBL" id="PEBD01000004">
    <property type="protein sequence ID" value="PHV68834.1"/>
    <property type="molecule type" value="Genomic_DNA"/>
</dbReference>
<comment type="caution">
    <text evidence="2">The sequence shown here is derived from an EMBL/GenBank/DDBJ whole genome shotgun (WGS) entry which is preliminary data.</text>
</comment>
<dbReference type="Pfam" id="PF12079">
    <property type="entry name" value="DUF3558"/>
    <property type="match status" value="1"/>
</dbReference>
<dbReference type="RefSeq" id="WP_099381922.1">
    <property type="nucleotide sequence ID" value="NZ_PEBD01000004.1"/>
</dbReference>
<accession>A0A2G3PSQ1</accession>
<feature type="signal peptide" evidence="1">
    <location>
        <begin position="1"/>
        <end position="22"/>
    </location>
</feature>
<name>A0A2G3PSQ1_WILMA</name>
<evidence type="ECO:0000313" key="3">
    <source>
        <dbReference type="Proteomes" id="UP000225108"/>
    </source>
</evidence>
<proteinExistence type="predicted"/>
<evidence type="ECO:0000256" key="1">
    <source>
        <dbReference type="SAM" id="SignalP"/>
    </source>
</evidence>
<evidence type="ECO:0000313" key="2">
    <source>
        <dbReference type="EMBL" id="PHV68834.1"/>
    </source>
</evidence>
<organism evidence="2 3">
    <name type="scientific">Williamsia marianensis</name>
    <dbReference type="NCBI Taxonomy" id="85044"/>
    <lineage>
        <taxon>Bacteria</taxon>
        <taxon>Bacillati</taxon>
        <taxon>Actinomycetota</taxon>
        <taxon>Actinomycetes</taxon>
        <taxon>Mycobacteriales</taxon>
        <taxon>Nocardiaceae</taxon>
        <taxon>Williamsia</taxon>
    </lineage>
</organism>
<keyword evidence="1" id="KW-0732">Signal</keyword>
<dbReference type="PROSITE" id="PS51257">
    <property type="entry name" value="PROKAR_LIPOPROTEIN"/>
    <property type="match status" value="1"/>
</dbReference>
<evidence type="ECO:0008006" key="4">
    <source>
        <dbReference type="Google" id="ProtNLM"/>
    </source>
</evidence>
<dbReference type="InterPro" id="IPR024520">
    <property type="entry name" value="DUF3558"/>
</dbReference>
<feature type="chain" id="PRO_5038544966" description="DUF3558 domain-containing protein" evidence="1">
    <location>
        <begin position="23"/>
        <end position="201"/>
    </location>
</feature>